<dbReference type="InterPro" id="IPR053159">
    <property type="entry name" value="Hybrid_Histidine_Kinase"/>
</dbReference>
<evidence type="ECO:0000256" key="4">
    <source>
        <dbReference type="SAM" id="MobiDB-lite"/>
    </source>
</evidence>
<evidence type="ECO:0000256" key="1">
    <source>
        <dbReference type="ARBA" id="ARBA00000085"/>
    </source>
</evidence>
<dbReference type="InterPro" id="IPR003018">
    <property type="entry name" value="GAF"/>
</dbReference>
<dbReference type="InterPro" id="IPR036097">
    <property type="entry name" value="HisK_dim/P_sf"/>
</dbReference>
<dbReference type="Gene3D" id="1.10.287.130">
    <property type="match status" value="1"/>
</dbReference>
<dbReference type="EC" id="2.7.13.3" evidence="2"/>
<dbReference type="Pfam" id="PF02518">
    <property type="entry name" value="HATPase_c"/>
    <property type="match status" value="1"/>
</dbReference>
<dbReference type="Gene3D" id="1.10.510.10">
    <property type="entry name" value="Transferase(Phosphotransferase) domain 1"/>
    <property type="match status" value="1"/>
</dbReference>
<evidence type="ECO:0000313" key="7">
    <source>
        <dbReference type="EMBL" id="MCY1075883.1"/>
    </source>
</evidence>
<dbReference type="InterPro" id="IPR003594">
    <property type="entry name" value="HATPase_dom"/>
</dbReference>
<evidence type="ECO:0000259" key="6">
    <source>
        <dbReference type="PROSITE" id="PS50109"/>
    </source>
</evidence>
<dbReference type="PROSITE" id="PS50109">
    <property type="entry name" value="HIS_KIN"/>
    <property type="match status" value="1"/>
</dbReference>
<dbReference type="SUPFAM" id="SSF56112">
    <property type="entry name" value="Protein kinase-like (PK-like)"/>
    <property type="match status" value="1"/>
</dbReference>
<sequence>MTTNTASAYTVVKTLQEGNGTRLLRAIRNTDHHPVVLKVIDSKRSRPQDLERLKHELEIGRALNIPSVISPLAIETYEGLPVLILEDFGGESLDHLLGSPMDTGRFLLLALRIAEAVAEVHRRNVVHKDLKPQNIFVRATTDEVKLADFGIASRLPREHTSPRNPRHIEGSLPYMSPEQTGRTNRAIDSRSDLYSLGVTYYQMLTGRLPFDARDPLEWVHSHIARQPPAPSEVVPKIPEALSRIVMRLLAKTADERYQSARGLAHDLQRCLEQWREHGTLEPFPLGERDIAGLLRIPQRLYGREAELAYLRDAFDRMVTQGMPELVLVGGNSGVGKSALVRELHETVVRAGGYFLSGKFEQYASNVPYATMAQAFKALVLDLLAQDEERLRATKQALWEALGPNSKLILDVLPPLEHLLGKLSPVPELPPAEAERRFRGAFRKFLGVFATREHPLVLFLDDLQWADSSSLGLIENLLVEPGTHHLLLLGTWRDNEVSSSHPLTMALERIRKASAPVNGMVLEPLRLEHVARLVADTVHAVDPEHARPLATLVYEKTGGTPFFILQFLTTLYAERLLEFDEASGTWRWDIEQIRQKGYTDNVVDFLLGKLSALPPPVRDVLETAACIGSKGRISLLALVSGKSEEETRQDLFDAVREGLVLSSRDTYAFAHDRVQQAAYSLLSEGHRRELHLRIGRLLLAHTSLEELEERLFDVVTQLDLGAAMVTEPQERIRIAELNLRAARKAKASAAYRIAASYLARGMEMLDSDAWEHQYTLAYALFLERALCELLSGSFDEAKRLFPVLLTHARTRADKAAVCCIQIQTHLTRGALGESIETALEGLRMFGIEMVPHPTAGEVEQVYRSVWSHLGNRPIEAILTQPPMTDPDVRAAMNLLTSLRLPAFTSDLHLLSLTICHAMLLSLRYGNAPASPPNYAWFGMILCHAYHRYEEGYRFARVALDLAVRPEFAAHKAKMYSCLGVVSFWSRPIDTSVEHMRTSIRIGTEDGDVVVSCYAWHHIVSQMFVRGELLADVHREAERGLDFIHRARFQDAHDILLVVDRFVQALRGETQDLSSFDDANFREAEFESRLLGGQNKTLICLYHLMRLATRFMAGDYAEALAAGRRGKELLGACLALVHVYLFHFYDALALAAVYSELSSEQQREALDNLSAHREQLREWAQNYPPSFQSAHVLVSAELARLSGQGEEAMGLYEEAIRSARTNGLVQHEGLAYEYAARFYRARGLELIADTYLREARACYVRWGAEGKVKWLDQRHPHLVERQPLEPMISISARTEQLDLLSVFKASQIISGEIILDKLLRTLLEVVLEQGGAQKGCLLLSRGGALSIEAEATLIEGKGVVTQVLQSQPLSSSTLVPSSIVHYVVRTKERVILGDAAAAMKYASDAYMAHTRPRSILCLPILRQAEVVGLLYLENNLIPGAFTPERLAALELLASQAAISLENALLLSREQSARAMAELAERRSRFLAEAGELLSESLRYEETLTRLSQLCVRTMADWCVIDLVEDGVLRRLAGAHADPSKESLLQELQLHHPPHQGSAHGATRVQLSQQPIVLPDLSDEVLQRMTDNEAHRRLIRALGSRTALVVPIMIRGQMLGAISLVSGQPGFRYGSAELELAQEVARRAATAIDNARLYGKTQEAIRVRDEFLSVASHELNTPLTSLSLSLQSLLRSLQAGRLVEPQELKRLLERALQQGTRLGRLNRALLDVSLLHSGRLPLELMDVELGAIVRETVDHFAPELARARCPISLQEDARIVGIWDRTRLGQVVANLLSNAIKFGAGRSIELHIGMQDGKARLSVTDHGIGIEPSQRARIFGRFERAVSERHYGGLGLGLYISRGIAEAHGGTIQVESQPGEGATFTVELPCAGPR</sequence>
<dbReference type="PANTHER" id="PTHR43642">
    <property type="entry name" value="HYBRID SIGNAL TRANSDUCTION HISTIDINE KINASE G"/>
    <property type="match status" value="1"/>
</dbReference>
<dbReference type="InterPro" id="IPR000719">
    <property type="entry name" value="Prot_kinase_dom"/>
</dbReference>
<gene>
    <name evidence="7" type="ORF">OV287_15525</name>
</gene>
<dbReference type="CDD" id="cd00075">
    <property type="entry name" value="HATPase"/>
    <property type="match status" value="1"/>
</dbReference>
<feature type="compositionally biased region" description="Basic and acidic residues" evidence="4">
    <location>
        <begin position="156"/>
        <end position="169"/>
    </location>
</feature>
<dbReference type="CDD" id="cd14014">
    <property type="entry name" value="STKc_PknB_like"/>
    <property type="match status" value="1"/>
</dbReference>
<dbReference type="RefSeq" id="WP_267534796.1">
    <property type="nucleotide sequence ID" value="NZ_JAPNKA010000001.1"/>
</dbReference>
<evidence type="ECO:0000313" key="8">
    <source>
        <dbReference type="Proteomes" id="UP001207654"/>
    </source>
</evidence>
<feature type="region of interest" description="Disordered" evidence="4">
    <location>
        <begin position="156"/>
        <end position="182"/>
    </location>
</feature>
<protein>
    <recommendedName>
        <fullName evidence="2">histidine kinase</fullName>
        <ecNumber evidence="2">2.7.13.3</ecNumber>
    </recommendedName>
</protein>
<dbReference type="Gene3D" id="3.30.565.10">
    <property type="entry name" value="Histidine kinase-like ATPase, C-terminal domain"/>
    <property type="match status" value="1"/>
</dbReference>
<dbReference type="Pfam" id="PF13185">
    <property type="entry name" value="GAF_2"/>
    <property type="match status" value="1"/>
</dbReference>
<dbReference type="SMART" id="SM00388">
    <property type="entry name" value="HisKA"/>
    <property type="match status" value="1"/>
</dbReference>
<keyword evidence="3" id="KW-0597">Phosphoprotein</keyword>
<evidence type="ECO:0000256" key="3">
    <source>
        <dbReference type="ARBA" id="ARBA00022553"/>
    </source>
</evidence>
<proteinExistence type="predicted"/>
<dbReference type="SUPFAM" id="SSF47384">
    <property type="entry name" value="Homodimeric domain of signal transducing histidine kinase"/>
    <property type="match status" value="1"/>
</dbReference>
<dbReference type="Gene3D" id="3.30.200.20">
    <property type="entry name" value="Phosphorylase Kinase, domain 1"/>
    <property type="match status" value="1"/>
</dbReference>
<dbReference type="InterPro" id="IPR029016">
    <property type="entry name" value="GAF-like_dom_sf"/>
</dbReference>
<keyword evidence="8" id="KW-1185">Reference proteome</keyword>
<dbReference type="SUPFAM" id="SSF52540">
    <property type="entry name" value="P-loop containing nucleoside triphosphate hydrolases"/>
    <property type="match status" value="1"/>
</dbReference>
<dbReference type="InterPro" id="IPR011009">
    <property type="entry name" value="Kinase-like_dom_sf"/>
</dbReference>
<dbReference type="PANTHER" id="PTHR43642:SF1">
    <property type="entry name" value="HYBRID SIGNAL TRANSDUCTION HISTIDINE KINASE G"/>
    <property type="match status" value="1"/>
</dbReference>
<dbReference type="Pfam" id="PF01590">
    <property type="entry name" value="GAF"/>
    <property type="match status" value="1"/>
</dbReference>
<dbReference type="InterPro" id="IPR036890">
    <property type="entry name" value="HATPase_C_sf"/>
</dbReference>
<accession>A0ABT4A2K9</accession>
<reference evidence="7 8" key="1">
    <citation type="submission" date="2022-11" db="EMBL/GenBank/DDBJ databases">
        <title>Minimal conservation of predation-associated metabolite biosynthetic gene clusters underscores biosynthetic potential of Myxococcota including descriptions for ten novel species: Archangium lansinium sp. nov., Myxococcus landrumus sp. nov., Nannocystis bai.</title>
        <authorList>
            <person name="Ahearne A."/>
            <person name="Stevens C."/>
            <person name="Phillips K."/>
        </authorList>
    </citation>
    <scope>NUCLEOTIDE SEQUENCE [LARGE SCALE GENOMIC DNA]</scope>
    <source>
        <strain evidence="7 8">MIWBW</strain>
    </source>
</reference>
<feature type="domain" description="Protein kinase" evidence="5">
    <location>
        <begin position="9"/>
        <end position="268"/>
    </location>
</feature>
<feature type="domain" description="Histidine kinase" evidence="6">
    <location>
        <begin position="1667"/>
        <end position="1885"/>
    </location>
</feature>
<dbReference type="Proteomes" id="UP001207654">
    <property type="component" value="Unassembled WGS sequence"/>
</dbReference>
<dbReference type="SUPFAM" id="SSF55781">
    <property type="entry name" value="GAF domain-like"/>
    <property type="match status" value="2"/>
</dbReference>
<evidence type="ECO:0000256" key="2">
    <source>
        <dbReference type="ARBA" id="ARBA00012438"/>
    </source>
</evidence>
<comment type="catalytic activity">
    <reaction evidence="1">
        <text>ATP + protein L-histidine = ADP + protein N-phospho-L-histidine.</text>
        <dbReference type="EC" id="2.7.13.3"/>
    </reaction>
</comment>
<organism evidence="7 8">
    <name type="scientific">Archangium lansingense</name>
    <dbReference type="NCBI Taxonomy" id="2995310"/>
    <lineage>
        <taxon>Bacteria</taxon>
        <taxon>Pseudomonadati</taxon>
        <taxon>Myxococcota</taxon>
        <taxon>Myxococcia</taxon>
        <taxon>Myxococcales</taxon>
        <taxon>Cystobacterineae</taxon>
        <taxon>Archangiaceae</taxon>
        <taxon>Archangium</taxon>
    </lineage>
</organism>
<dbReference type="SMART" id="SM00387">
    <property type="entry name" value="HATPase_c"/>
    <property type="match status" value="1"/>
</dbReference>
<dbReference type="InterPro" id="IPR008271">
    <property type="entry name" value="Ser/Thr_kinase_AS"/>
</dbReference>
<dbReference type="Pfam" id="PF00069">
    <property type="entry name" value="Pkinase"/>
    <property type="match status" value="1"/>
</dbReference>
<dbReference type="EMBL" id="JAPNKA010000001">
    <property type="protein sequence ID" value="MCY1075883.1"/>
    <property type="molecule type" value="Genomic_DNA"/>
</dbReference>
<name>A0ABT4A2K9_9BACT</name>
<dbReference type="InterPro" id="IPR027417">
    <property type="entry name" value="P-loop_NTPase"/>
</dbReference>
<dbReference type="PROSITE" id="PS00108">
    <property type="entry name" value="PROTEIN_KINASE_ST"/>
    <property type="match status" value="1"/>
</dbReference>
<dbReference type="SMART" id="SM00220">
    <property type="entry name" value="S_TKc"/>
    <property type="match status" value="1"/>
</dbReference>
<dbReference type="PRINTS" id="PR00344">
    <property type="entry name" value="BCTRLSENSOR"/>
</dbReference>
<dbReference type="InterPro" id="IPR003661">
    <property type="entry name" value="HisK_dim/P_dom"/>
</dbReference>
<dbReference type="Pfam" id="PF13191">
    <property type="entry name" value="AAA_16"/>
    <property type="match status" value="1"/>
</dbReference>
<dbReference type="PROSITE" id="PS50011">
    <property type="entry name" value="PROTEIN_KINASE_DOM"/>
    <property type="match status" value="1"/>
</dbReference>
<dbReference type="Gene3D" id="3.40.50.300">
    <property type="entry name" value="P-loop containing nucleotide triphosphate hydrolases"/>
    <property type="match status" value="1"/>
</dbReference>
<comment type="caution">
    <text evidence="7">The sequence shown here is derived from an EMBL/GenBank/DDBJ whole genome shotgun (WGS) entry which is preliminary data.</text>
</comment>
<dbReference type="InterPro" id="IPR004358">
    <property type="entry name" value="Sig_transdc_His_kin-like_C"/>
</dbReference>
<dbReference type="InterPro" id="IPR005467">
    <property type="entry name" value="His_kinase_dom"/>
</dbReference>
<dbReference type="SMART" id="SM00065">
    <property type="entry name" value="GAF"/>
    <property type="match status" value="2"/>
</dbReference>
<evidence type="ECO:0000259" key="5">
    <source>
        <dbReference type="PROSITE" id="PS50011"/>
    </source>
</evidence>
<dbReference type="Pfam" id="PF00512">
    <property type="entry name" value="HisKA"/>
    <property type="match status" value="1"/>
</dbReference>
<dbReference type="Gene3D" id="3.30.450.40">
    <property type="match status" value="2"/>
</dbReference>
<dbReference type="InterPro" id="IPR041664">
    <property type="entry name" value="AAA_16"/>
</dbReference>
<dbReference type="SUPFAM" id="SSF55874">
    <property type="entry name" value="ATPase domain of HSP90 chaperone/DNA topoisomerase II/histidine kinase"/>
    <property type="match status" value="1"/>
</dbReference>